<keyword evidence="1" id="KW-1133">Transmembrane helix</keyword>
<dbReference type="AlphaFoldDB" id="A1BI38"/>
<dbReference type="RefSeq" id="WP_011745867.1">
    <property type="nucleotide sequence ID" value="NC_008639.1"/>
</dbReference>
<evidence type="ECO:0000256" key="1">
    <source>
        <dbReference type="SAM" id="Phobius"/>
    </source>
</evidence>
<dbReference type="EMBL" id="CP000492">
    <property type="protein sequence ID" value="ABL66065.1"/>
    <property type="molecule type" value="Genomic_DNA"/>
</dbReference>
<proteinExistence type="predicted"/>
<dbReference type="OrthoDB" id="268778at2"/>
<dbReference type="Proteomes" id="UP000008701">
    <property type="component" value="Chromosome"/>
</dbReference>
<dbReference type="eggNOG" id="ENOG5032YUE">
    <property type="taxonomic scope" value="Bacteria"/>
</dbReference>
<dbReference type="KEGG" id="cph:Cpha266_2053"/>
<gene>
    <name evidence="2" type="ordered locus">Cpha266_2053</name>
</gene>
<keyword evidence="3" id="KW-1185">Reference proteome</keyword>
<feature type="transmembrane region" description="Helical" evidence="1">
    <location>
        <begin position="28"/>
        <end position="46"/>
    </location>
</feature>
<keyword evidence="1" id="KW-0812">Transmembrane</keyword>
<feature type="transmembrane region" description="Helical" evidence="1">
    <location>
        <begin position="66"/>
        <end position="84"/>
    </location>
</feature>
<organism evidence="2 3">
    <name type="scientific">Chlorobium phaeobacteroides (strain DSM 266 / SMG 266 / 2430)</name>
    <dbReference type="NCBI Taxonomy" id="290317"/>
    <lineage>
        <taxon>Bacteria</taxon>
        <taxon>Pseudomonadati</taxon>
        <taxon>Chlorobiota</taxon>
        <taxon>Chlorobiia</taxon>
        <taxon>Chlorobiales</taxon>
        <taxon>Chlorobiaceae</taxon>
        <taxon>Chlorobium/Pelodictyon group</taxon>
        <taxon>Chlorobium</taxon>
    </lineage>
</organism>
<protein>
    <submittedName>
        <fullName evidence="2">Uncharacterized protein</fullName>
    </submittedName>
</protein>
<keyword evidence="1" id="KW-0472">Membrane</keyword>
<accession>A1BI38</accession>
<dbReference type="HOGENOM" id="CLU_968728_0_0_10"/>
<sequence>MSTNPIQQKMRVQSLRRFAEGIVGRKNFGWWSLLYAALFFVVAGWFADGLAEFVDYVFSGQKRWILNYKLIVSAGLLFLFGWSIRNIAHDDHDEIAVNRDQPKPVRVLGLFLSNFLVRVDQTSHSGNSGDGFNKSALERAVSDSTFNRTMLLDTTWEMPFRAIEYHASSLERIELFTSSGGKCSSAESGLFIRLVAVLYPDVSVTEQIVDFEDLEVVFKAVEKLYADAEASGLKAQDVLVDITGGQKPNSIAAAIATLAVGRQFQYISTGDKVVRSYDVGYFQEDLS</sequence>
<name>A1BI38_CHLPD</name>
<evidence type="ECO:0000313" key="2">
    <source>
        <dbReference type="EMBL" id="ABL66065.1"/>
    </source>
</evidence>
<reference evidence="2 3" key="1">
    <citation type="submission" date="2006-12" db="EMBL/GenBank/DDBJ databases">
        <title>Complete sequence of Chlorobium phaeobacteroides DSM 266.</title>
        <authorList>
            <consortium name="US DOE Joint Genome Institute"/>
            <person name="Copeland A."/>
            <person name="Lucas S."/>
            <person name="Lapidus A."/>
            <person name="Barry K."/>
            <person name="Detter J.C."/>
            <person name="Glavina del Rio T."/>
            <person name="Hammon N."/>
            <person name="Israni S."/>
            <person name="Pitluck S."/>
            <person name="Goltsman E."/>
            <person name="Schmutz J."/>
            <person name="Larimer F."/>
            <person name="Land M."/>
            <person name="Hauser L."/>
            <person name="Mikhailova N."/>
            <person name="Li T."/>
            <person name="Overmann J."/>
            <person name="Bryant D.A."/>
            <person name="Richardson P."/>
        </authorList>
    </citation>
    <scope>NUCLEOTIDE SEQUENCE [LARGE SCALE GENOMIC DNA]</scope>
    <source>
        <strain evidence="2 3">DSM 266</strain>
    </source>
</reference>
<evidence type="ECO:0000313" key="3">
    <source>
        <dbReference type="Proteomes" id="UP000008701"/>
    </source>
</evidence>